<protein>
    <recommendedName>
        <fullName evidence="4">FAS1 domain-containing protein</fullName>
    </recommendedName>
</protein>
<sequence>MAINSSVYLTTLFVVALLLWLLPFPSGAVPSEELETAISVLRVRGRALFANAITTSDILFDLLSAESLTLLGPTDAMLFNLDMTFSLPLYISTLRLHAIPLRLPLSELRSLPNASSIPTLLPSHSLLLTKSSSSDSVYLDGVELLLPGLSYDQHIAVHGLADILPFRFSGPDLENLTVDSPTESPSPSIGVSKSAWLSPSPEAYINFFGSTPARSPSPSIGVSESTWLSPSQEAYTNNFLGRTRTPAEPPKIGEVLLSPSLVEDLIVGDGDY</sequence>
<dbReference type="EMBL" id="CACVBM020001225">
    <property type="protein sequence ID" value="CAA7040216.1"/>
    <property type="molecule type" value="Genomic_DNA"/>
</dbReference>
<proteinExistence type="predicted"/>
<feature type="chain" id="PRO_5025383876" description="FAS1 domain-containing protein" evidence="1">
    <location>
        <begin position="29"/>
        <end position="272"/>
    </location>
</feature>
<organism evidence="2 3">
    <name type="scientific">Microthlaspi erraticum</name>
    <dbReference type="NCBI Taxonomy" id="1685480"/>
    <lineage>
        <taxon>Eukaryota</taxon>
        <taxon>Viridiplantae</taxon>
        <taxon>Streptophyta</taxon>
        <taxon>Embryophyta</taxon>
        <taxon>Tracheophyta</taxon>
        <taxon>Spermatophyta</taxon>
        <taxon>Magnoliopsida</taxon>
        <taxon>eudicotyledons</taxon>
        <taxon>Gunneridae</taxon>
        <taxon>Pentapetalae</taxon>
        <taxon>rosids</taxon>
        <taxon>malvids</taxon>
        <taxon>Brassicales</taxon>
        <taxon>Brassicaceae</taxon>
        <taxon>Coluteocarpeae</taxon>
        <taxon>Microthlaspi</taxon>
    </lineage>
</organism>
<comment type="caution">
    <text evidence="2">The sequence shown here is derived from an EMBL/GenBank/DDBJ whole genome shotgun (WGS) entry which is preliminary data.</text>
</comment>
<dbReference type="Proteomes" id="UP000467841">
    <property type="component" value="Unassembled WGS sequence"/>
</dbReference>
<evidence type="ECO:0000313" key="3">
    <source>
        <dbReference type="Proteomes" id="UP000467841"/>
    </source>
</evidence>
<dbReference type="InterPro" id="IPR036378">
    <property type="entry name" value="FAS1_dom_sf"/>
</dbReference>
<keyword evidence="1" id="KW-0732">Signal</keyword>
<name>A0A6D2JLV8_9BRAS</name>
<evidence type="ECO:0000256" key="1">
    <source>
        <dbReference type="SAM" id="SignalP"/>
    </source>
</evidence>
<evidence type="ECO:0008006" key="4">
    <source>
        <dbReference type="Google" id="ProtNLM"/>
    </source>
</evidence>
<dbReference type="PANTHER" id="PTHR33985">
    <property type="entry name" value="OS02G0491300 PROTEIN-RELATED"/>
    <property type="match status" value="1"/>
</dbReference>
<accession>A0A6D2JLV8</accession>
<feature type="signal peptide" evidence="1">
    <location>
        <begin position="1"/>
        <end position="28"/>
    </location>
</feature>
<keyword evidence="3" id="KW-1185">Reference proteome</keyword>
<dbReference type="PANTHER" id="PTHR33985:SF23">
    <property type="entry name" value="FAS1 DOMAIN-CONTAINING PROTEIN"/>
    <property type="match status" value="1"/>
</dbReference>
<dbReference type="SUPFAM" id="SSF82153">
    <property type="entry name" value="FAS1 domain"/>
    <property type="match status" value="1"/>
</dbReference>
<dbReference type="OrthoDB" id="1937685at2759"/>
<evidence type="ECO:0000313" key="2">
    <source>
        <dbReference type="EMBL" id="CAA7040216.1"/>
    </source>
</evidence>
<dbReference type="InterPro" id="IPR052806">
    <property type="entry name" value="Fasciclin-like_AGP"/>
</dbReference>
<gene>
    <name evidence="2" type="ORF">MERR_LOCUS27451</name>
</gene>
<dbReference type="AlphaFoldDB" id="A0A6D2JLV8"/>
<reference evidence="2" key="1">
    <citation type="submission" date="2020-01" db="EMBL/GenBank/DDBJ databases">
        <authorList>
            <person name="Mishra B."/>
        </authorList>
    </citation>
    <scope>NUCLEOTIDE SEQUENCE [LARGE SCALE GENOMIC DNA]</scope>
</reference>